<evidence type="ECO:0000313" key="2">
    <source>
        <dbReference type="EMBL" id="KAG7340331.1"/>
    </source>
</evidence>
<evidence type="ECO:0000256" key="1">
    <source>
        <dbReference type="SAM" id="MobiDB-lite"/>
    </source>
</evidence>
<organism evidence="2 3">
    <name type="scientific">Nitzschia inconspicua</name>
    <dbReference type="NCBI Taxonomy" id="303405"/>
    <lineage>
        <taxon>Eukaryota</taxon>
        <taxon>Sar</taxon>
        <taxon>Stramenopiles</taxon>
        <taxon>Ochrophyta</taxon>
        <taxon>Bacillariophyta</taxon>
        <taxon>Bacillariophyceae</taxon>
        <taxon>Bacillariophycidae</taxon>
        <taxon>Bacillariales</taxon>
        <taxon>Bacillariaceae</taxon>
        <taxon>Nitzschia</taxon>
    </lineage>
</organism>
<evidence type="ECO:0000313" key="3">
    <source>
        <dbReference type="Proteomes" id="UP000693970"/>
    </source>
</evidence>
<gene>
    <name evidence="2" type="ORF">IV203_023874</name>
</gene>
<feature type="compositionally biased region" description="Acidic residues" evidence="1">
    <location>
        <begin position="302"/>
        <end position="318"/>
    </location>
</feature>
<name>A0A9K3PB45_9STRA</name>
<feature type="compositionally biased region" description="Polar residues" evidence="1">
    <location>
        <begin position="70"/>
        <end position="80"/>
    </location>
</feature>
<sequence length="341" mass="38979">MGQLRSSGVTEPSIRHYQTMPPTVVVRTGLPMLAFNALILYVARNNKIDIGLWKPHFRIRKNLDVASPPLGQNQSTSSGYVPSMEGDGPECVPPREDDEPNGSQSDSVMHEVNGNIQEKLNYGLKYMQRVAQQLLYDIFNCRHEKTRHMFAGTILQLHEHILGNETTAHGTSADDSSKRWLNQFTRNMSSQTMFVQDDETRHNKENVMTEQPVLKQARPKGSNGEGRQIDKGEHQAMAENPKDRPTMKDVWSTLEQLYISLTMENPNDPDSQEMYLLKRQRRRSTFRLETWTREVMEDFLEEDLVEEDGQDSDECDDSDMAKEVESSTKKSLDSSDTSHIS</sequence>
<comment type="caution">
    <text evidence="2">The sequence shown here is derived from an EMBL/GenBank/DDBJ whole genome shotgun (WGS) entry which is preliminary data.</text>
</comment>
<protein>
    <submittedName>
        <fullName evidence="2">Uncharacterized protein</fullName>
    </submittedName>
</protein>
<feature type="compositionally biased region" description="Basic and acidic residues" evidence="1">
    <location>
        <begin position="319"/>
        <end position="333"/>
    </location>
</feature>
<feature type="region of interest" description="Disordered" evidence="1">
    <location>
        <begin position="217"/>
        <end position="246"/>
    </location>
</feature>
<dbReference type="Proteomes" id="UP000693970">
    <property type="component" value="Unassembled WGS sequence"/>
</dbReference>
<keyword evidence="3" id="KW-1185">Reference proteome</keyword>
<proteinExistence type="predicted"/>
<reference evidence="2" key="2">
    <citation type="submission" date="2021-04" db="EMBL/GenBank/DDBJ databases">
        <authorList>
            <person name="Podell S."/>
        </authorList>
    </citation>
    <scope>NUCLEOTIDE SEQUENCE</scope>
    <source>
        <strain evidence="2">Hildebrandi</strain>
    </source>
</reference>
<feature type="compositionally biased region" description="Basic and acidic residues" evidence="1">
    <location>
        <begin position="227"/>
        <end position="246"/>
    </location>
</feature>
<dbReference type="EMBL" id="JAGRRH010000027">
    <property type="protein sequence ID" value="KAG7340331.1"/>
    <property type="molecule type" value="Genomic_DNA"/>
</dbReference>
<dbReference type="AlphaFoldDB" id="A0A9K3PB45"/>
<accession>A0A9K3PB45</accession>
<reference evidence="2" key="1">
    <citation type="journal article" date="2021" name="Sci. Rep.">
        <title>Diploid genomic architecture of Nitzschia inconspicua, an elite biomass production diatom.</title>
        <authorList>
            <person name="Oliver A."/>
            <person name="Podell S."/>
            <person name="Pinowska A."/>
            <person name="Traller J.C."/>
            <person name="Smith S.R."/>
            <person name="McClure R."/>
            <person name="Beliaev A."/>
            <person name="Bohutskyi P."/>
            <person name="Hill E.A."/>
            <person name="Rabines A."/>
            <person name="Zheng H."/>
            <person name="Allen L.Z."/>
            <person name="Kuo A."/>
            <person name="Grigoriev I.V."/>
            <person name="Allen A.E."/>
            <person name="Hazlebeck D."/>
            <person name="Allen E.E."/>
        </authorList>
    </citation>
    <scope>NUCLEOTIDE SEQUENCE</scope>
    <source>
        <strain evidence="2">Hildebrandi</strain>
    </source>
</reference>
<feature type="region of interest" description="Disordered" evidence="1">
    <location>
        <begin position="66"/>
        <end position="106"/>
    </location>
</feature>
<feature type="region of interest" description="Disordered" evidence="1">
    <location>
        <begin position="302"/>
        <end position="341"/>
    </location>
</feature>